<dbReference type="EMBL" id="JAJOMB010000026">
    <property type="protein sequence ID" value="MCD5316091.1"/>
    <property type="molecule type" value="Genomic_DNA"/>
</dbReference>
<dbReference type="AlphaFoldDB" id="A0A9X1SXM7"/>
<dbReference type="Proteomes" id="UP001138997">
    <property type="component" value="Unassembled WGS sequence"/>
</dbReference>
<comment type="caution">
    <text evidence="1">The sequence shown here is derived from an EMBL/GenBank/DDBJ whole genome shotgun (WGS) entry which is preliminary data.</text>
</comment>
<keyword evidence="2" id="KW-1185">Reference proteome</keyword>
<reference evidence="1" key="1">
    <citation type="submission" date="2021-11" db="EMBL/GenBank/DDBJ databases">
        <title>Streptomyces corallinus and Kineosporia corallina sp. nov., two new coral-derived marine actinobacteria.</title>
        <authorList>
            <person name="Buangrab K."/>
            <person name="Sutthacheep M."/>
            <person name="Yeemin T."/>
            <person name="Harunari E."/>
            <person name="Igarashi Y."/>
            <person name="Sripreechasak P."/>
            <person name="Kanchanasin P."/>
            <person name="Tanasupawat S."/>
            <person name="Phongsopitanun W."/>
        </authorList>
    </citation>
    <scope>NUCLEOTIDE SEQUENCE</scope>
    <source>
        <strain evidence="1">JCM 31032</strain>
    </source>
</reference>
<evidence type="ECO:0000313" key="2">
    <source>
        <dbReference type="Proteomes" id="UP001138997"/>
    </source>
</evidence>
<dbReference type="RefSeq" id="WP_231448945.1">
    <property type="nucleotide sequence ID" value="NZ_JAJOMB010000026.1"/>
</dbReference>
<gene>
    <name evidence="1" type="ORF">LR394_34865</name>
</gene>
<protein>
    <submittedName>
        <fullName evidence="1">Uncharacterized protein</fullName>
    </submittedName>
</protein>
<proteinExistence type="predicted"/>
<evidence type="ECO:0000313" key="1">
    <source>
        <dbReference type="EMBL" id="MCD5316091.1"/>
    </source>
</evidence>
<name>A0A9X1SXM7_9ACTN</name>
<organism evidence="1 2">
    <name type="scientific">Kineosporia babensis</name>
    <dbReference type="NCBI Taxonomy" id="499548"/>
    <lineage>
        <taxon>Bacteria</taxon>
        <taxon>Bacillati</taxon>
        <taxon>Actinomycetota</taxon>
        <taxon>Actinomycetes</taxon>
        <taxon>Kineosporiales</taxon>
        <taxon>Kineosporiaceae</taxon>
        <taxon>Kineosporia</taxon>
    </lineage>
</organism>
<accession>A0A9X1SXM7</accession>
<sequence>MTKDPASLELILQDARQALVQLTGTDTWQSVLVGISQGTGRGADHAALYVCPERHDLAIISFPHRLISQPNLHDSSRYLRVFPRHRVTVASAAHLTGPVRGLEAQMHNEPIQAREDLVLMIPDPASPSGLHEIRISGARTGQVAQAVAELHALKV</sequence>